<proteinExistence type="predicted"/>
<evidence type="ECO:0000313" key="3">
    <source>
        <dbReference type="Proteomes" id="UP000625079"/>
    </source>
</evidence>
<feature type="chain" id="PRO_5041648283" evidence="1">
    <location>
        <begin position="32"/>
        <end position="118"/>
    </location>
</feature>
<reference evidence="2" key="2">
    <citation type="submission" date="2022-12" db="EMBL/GenBank/DDBJ databases">
        <authorList>
            <person name="Sun Q."/>
            <person name="Zhou Y."/>
        </authorList>
    </citation>
    <scope>NUCLEOTIDE SEQUENCE</scope>
    <source>
        <strain evidence="2">CGMCC 1.15034</strain>
    </source>
</reference>
<dbReference type="AlphaFoldDB" id="A0AA87WA74"/>
<sequence length="118" mass="12240">MTGDAMTIRKTIAALSLISALGSGFAAPAQAQACTRQGIDVTCDDGRRGVLSGDTILWPDGTRSSSTPHQSVIIGNKSSMHVGPGVFVGQGKGMVPMDDPNAPNKRQCAILEGVSYCY</sequence>
<protein>
    <submittedName>
        <fullName evidence="2">Uncharacterized protein</fullName>
    </submittedName>
</protein>
<name>A0AA87WA74_9BRAD</name>
<evidence type="ECO:0000256" key="1">
    <source>
        <dbReference type="SAM" id="SignalP"/>
    </source>
</evidence>
<keyword evidence="1" id="KW-0732">Signal</keyword>
<accession>A0AA87WA74</accession>
<gene>
    <name evidence="2" type="ORF">GCM10010987_47820</name>
</gene>
<feature type="signal peptide" evidence="1">
    <location>
        <begin position="1"/>
        <end position="31"/>
    </location>
</feature>
<comment type="caution">
    <text evidence="2">The sequence shown here is derived from an EMBL/GenBank/DDBJ whole genome shotgun (WGS) entry which is preliminary data.</text>
</comment>
<dbReference type="EMBL" id="BMHC01000011">
    <property type="protein sequence ID" value="GGI28122.1"/>
    <property type="molecule type" value="Genomic_DNA"/>
</dbReference>
<dbReference type="Proteomes" id="UP000625079">
    <property type="component" value="Unassembled WGS sequence"/>
</dbReference>
<evidence type="ECO:0000313" key="2">
    <source>
        <dbReference type="EMBL" id="GGI28122.1"/>
    </source>
</evidence>
<organism evidence="2 3">
    <name type="scientific">Bradyrhizobium guangdongense</name>
    <dbReference type="NCBI Taxonomy" id="1325090"/>
    <lineage>
        <taxon>Bacteria</taxon>
        <taxon>Pseudomonadati</taxon>
        <taxon>Pseudomonadota</taxon>
        <taxon>Alphaproteobacteria</taxon>
        <taxon>Hyphomicrobiales</taxon>
        <taxon>Nitrobacteraceae</taxon>
        <taxon>Bradyrhizobium</taxon>
    </lineage>
</organism>
<reference evidence="2" key="1">
    <citation type="journal article" date="2014" name="Int. J. Syst. Evol. Microbiol.">
        <title>Complete genome sequence of Corynebacterium casei LMG S-19264T (=DSM 44701T), isolated from a smear-ripened cheese.</title>
        <authorList>
            <consortium name="US DOE Joint Genome Institute (JGI-PGF)"/>
            <person name="Walter F."/>
            <person name="Albersmeier A."/>
            <person name="Kalinowski J."/>
            <person name="Ruckert C."/>
        </authorList>
    </citation>
    <scope>NUCLEOTIDE SEQUENCE</scope>
    <source>
        <strain evidence="2">CGMCC 1.15034</strain>
    </source>
</reference>